<protein>
    <submittedName>
        <fullName evidence="1">Uncharacterized protein</fullName>
    </submittedName>
</protein>
<dbReference type="KEGG" id="tah:SU86_001360"/>
<name>A0A3G1B3E7_9ARCH</name>
<dbReference type="STRING" id="1603555.SU86_001360"/>
<dbReference type="EMBL" id="CP011097">
    <property type="protein sequence ID" value="AJZ75256.1"/>
    <property type="molecule type" value="Genomic_DNA"/>
</dbReference>
<accession>A0A3G1B3E7</accession>
<sequence>MTRGISTIVGSVFFLVLLSGGLSVSYLIIETQSDMIKTQQVIADAEIKKIQEKFIVSVSADNVDNNRLAVYVKNQGSNSLQIDNIWIINQTDPSRPATKFETNYTESVLAPGYGTQILENYPLYMDSGDYLVKVISSIGTIRTAELEVGGRGPLKAKMMIDPPDVRIGENATAWLFVTNTGNTRILNVTADPIVVAPSSTVIASSPVIQVTSDLAPAESAIFAWKYNLMGTIGTNVTFSGFARGVDEPTKTPIQSNNEKQLVYLRDNNGLGTILTQTLLSKPEIFMVLPSPFGDSAQRGLWGVNVVNPTSQPIYVSKVVINAVTPRAQSNDKIFDVNGCSPVTVAPTPSSWSCPAGNQLMWKNSVTPQVIPPKSVYPFLVQVTAGSLAGAQDDLETILIQTNVFTTLGQFGKAGYGSSMRNTGSAIPNVFLSNAVGSSNPSNILSNMTNIKPGTYKTFNATIADFDTSVTNVIGSGSRLIINIPKGWTDVTMLSHNGFSTPTYQTFIDTSSQIVGILNQDISGAAGSAKTIQFRAKAPPVLDTQMYVMYVLADGDVIKNGDTANPFPIGPIAEILLQVSP</sequence>
<gene>
    <name evidence="1" type="ORF">SU86_001360</name>
</gene>
<organism evidence="1 2">
    <name type="scientific">Candidatus Nitrosotenuis cloacae</name>
    <dbReference type="NCBI Taxonomy" id="1603555"/>
    <lineage>
        <taxon>Archaea</taxon>
        <taxon>Nitrososphaerota</taxon>
        <taxon>Candidatus Nitrosotenuis</taxon>
    </lineage>
</organism>
<evidence type="ECO:0000313" key="1">
    <source>
        <dbReference type="EMBL" id="AJZ75256.1"/>
    </source>
</evidence>
<evidence type="ECO:0000313" key="2">
    <source>
        <dbReference type="Proteomes" id="UP000266745"/>
    </source>
</evidence>
<dbReference type="Proteomes" id="UP000266745">
    <property type="component" value="Chromosome"/>
</dbReference>
<reference evidence="1 2" key="1">
    <citation type="journal article" date="2016" name="Sci. Rep.">
        <title>A novel ammonia-oxidizing archaeon from wastewater treatment plant: Its enrichment, physiological and genomic characteristics.</title>
        <authorList>
            <person name="Li Y."/>
            <person name="Ding K."/>
            <person name="Wen X."/>
            <person name="Zhang B."/>
            <person name="Shen B."/>
            <person name="Yang Y."/>
        </authorList>
    </citation>
    <scope>NUCLEOTIDE SEQUENCE [LARGE SCALE GENOMIC DNA]</scope>
    <source>
        <strain evidence="1 2">SAT1</strain>
    </source>
</reference>
<proteinExistence type="predicted"/>
<dbReference type="AlphaFoldDB" id="A0A3G1B3E7"/>
<keyword evidence="2" id="KW-1185">Reference proteome</keyword>